<proteinExistence type="predicted"/>
<dbReference type="CDD" id="cd00060">
    <property type="entry name" value="FHA"/>
    <property type="match status" value="1"/>
</dbReference>
<accession>A0A182DZX5</accession>
<dbReference type="EMBL" id="UYRW01000150">
    <property type="protein sequence ID" value="VDK63758.1"/>
    <property type="molecule type" value="Genomic_DNA"/>
</dbReference>
<dbReference type="SUPFAM" id="SSF49879">
    <property type="entry name" value="SMAD/FHA domain"/>
    <property type="match status" value="1"/>
</dbReference>
<dbReference type="Gene3D" id="2.60.200.20">
    <property type="match status" value="1"/>
</dbReference>
<dbReference type="WBParaSite" id="nOo.2.0.1.t01244-RA">
    <property type="protein sequence ID" value="nOo.2.0.1.t01244-RA"/>
    <property type="gene ID" value="nOo.2.0.1.g01244"/>
</dbReference>
<evidence type="ECO:0000313" key="4">
    <source>
        <dbReference type="WBParaSite" id="nOo.2.0.1.t01244-RA"/>
    </source>
</evidence>
<dbReference type="OrthoDB" id="5873647at2759"/>
<gene>
    <name evidence="2" type="ORF">NOO_LOCUS1244</name>
</gene>
<name>A0A182DZX5_ONCOC</name>
<organism evidence="4">
    <name type="scientific">Onchocerca ochengi</name>
    <name type="common">Filarial nematode worm</name>
    <dbReference type="NCBI Taxonomy" id="42157"/>
    <lineage>
        <taxon>Eukaryota</taxon>
        <taxon>Metazoa</taxon>
        <taxon>Ecdysozoa</taxon>
        <taxon>Nematoda</taxon>
        <taxon>Chromadorea</taxon>
        <taxon>Rhabditida</taxon>
        <taxon>Spirurina</taxon>
        <taxon>Spiruromorpha</taxon>
        <taxon>Filarioidea</taxon>
        <taxon>Onchocercidae</taxon>
        <taxon>Onchocerca</taxon>
    </lineage>
</organism>
<keyword evidence="3" id="KW-1185">Reference proteome</keyword>
<dbReference type="Pfam" id="PF00498">
    <property type="entry name" value="FHA"/>
    <property type="match status" value="1"/>
</dbReference>
<dbReference type="InterPro" id="IPR008984">
    <property type="entry name" value="SMAD_FHA_dom_sf"/>
</dbReference>
<protein>
    <submittedName>
        <fullName evidence="4">FHA domain-containing protein</fullName>
    </submittedName>
</protein>
<reference evidence="2 3" key="2">
    <citation type="submission" date="2018-08" db="EMBL/GenBank/DDBJ databases">
        <authorList>
            <person name="Laetsch R D."/>
            <person name="Stevens L."/>
            <person name="Kumar S."/>
            <person name="Blaxter L. M."/>
        </authorList>
    </citation>
    <scope>NUCLEOTIDE SEQUENCE [LARGE SCALE GENOMIC DNA]</scope>
</reference>
<dbReference type="PROSITE" id="PS50006">
    <property type="entry name" value="FHA_DOMAIN"/>
    <property type="match status" value="1"/>
</dbReference>
<evidence type="ECO:0000313" key="3">
    <source>
        <dbReference type="Proteomes" id="UP000271087"/>
    </source>
</evidence>
<dbReference type="Proteomes" id="UP000271087">
    <property type="component" value="Unassembled WGS sequence"/>
</dbReference>
<dbReference type="STRING" id="42157.A0A182DZX5"/>
<evidence type="ECO:0000313" key="2">
    <source>
        <dbReference type="EMBL" id="VDK63758.1"/>
    </source>
</evidence>
<dbReference type="AlphaFoldDB" id="A0A182DZX5"/>
<sequence length="580" mass="65497">MVVTISYRDKPDEILYSFSKVGDSICIGRDKRQCRIALGVNAQGVSRVHLKLELLSNGCLFSRDTSTYGTGYDGGSFVIERVKELKPPVVLQIGSFFFIIKDTNVKEESITDPFLRIAEINSRKRVASKEATVIIEEECVTEKRKIVDKSEMEKLTPGAKDLGREIAKSTEIKGKIAAQSNSGLNTHEAWIQEQIMFLKDRKLVAKLGKKVKEKLDSVKLDYYRRIADFLPSDDEEDEESGEKRSKVSVFAAADSSRNISSITEVPLQYYSSKTSTCDMVQDTYFPDMDTSISSKQMQHKNTSKEAEGLFKGLTSMKIMPKSPANDFILAGAKEDGILDDIDAEKLFKPLLSSTQLTSFQEKPKKSVNEESIIEKNNTSVFHAEQFSDLLESQSLSEKFCNLPFKTMPKKKNPVPPKIINGQNTIAEFTSCIDTNTAKKRSNQFGNQSNADEVVVISKRVKMEVVEDEDERQVNVPEKNDSLIENRTECEVNVDENDRTLEMNIETLREKLRKAVQYENLERPILTKDRSQSHLTGHWQEFNCKRFRKAAQGSHNGCGLLHSTMSRIVGVADLIDFREIS</sequence>
<dbReference type="InterPro" id="IPR000253">
    <property type="entry name" value="FHA_dom"/>
</dbReference>
<evidence type="ECO:0000259" key="1">
    <source>
        <dbReference type="PROSITE" id="PS50006"/>
    </source>
</evidence>
<reference evidence="4" key="1">
    <citation type="submission" date="2016-06" db="UniProtKB">
        <authorList>
            <consortium name="WormBaseParasite"/>
        </authorList>
    </citation>
    <scope>IDENTIFICATION</scope>
</reference>
<feature type="domain" description="FHA" evidence="1">
    <location>
        <begin position="25"/>
        <end position="77"/>
    </location>
</feature>